<keyword evidence="2" id="KW-1185">Reference proteome</keyword>
<evidence type="ECO:0000313" key="2">
    <source>
        <dbReference type="Proteomes" id="UP000250078"/>
    </source>
</evidence>
<name>A0ACC8ELR5_9PEZI</name>
<accession>A0ACC8ELR5</accession>
<dbReference type="EMBL" id="KV748263">
    <property type="protein sequence ID" value="OCK87287.1"/>
    <property type="molecule type" value="Genomic_DNA"/>
</dbReference>
<sequence>MTAAVSAGLILYPSRYADAEEPPSKDSIFPRKPIYDDAPLTHTPKRTSSPSLLTDSSRPTPTDQLASQIARVRLTLYHQATKAEDTLNAALTKTLKLEHSFTSTIRSLAPPKESNEQLLPGSLYVLVSAMAGSIVARNRNILLRASVPVAIGLGTAYAVLPLTMRNVGSLVWTYEERFPALADTHLRTKARVEHFLQTGKAHSQMTVGMVQDKVAEVREQIEGWVKKGK</sequence>
<protein>
    <submittedName>
        <fullName evidence="1">Uncharacterized protein</fullName>
    </submittedName>
</protein>
<proteinExistence type="predicted"/>
<reference evidence="1 2" key="1">
    <citation type="journal article" date="2016" name="Nat. Commun.">
        <title>Ectomycorrhizal ecology is imprinted in the genome of the dominant symbiotic fungus Cenococcum geophilum.</title>
        <authorList>
            <consortium name="DOE Joint Genome Institute"/>
            <person name="Peter M."/>
            <person name="Kohler A."/>
            <person name="Ohm R.A."/>
            <person name="Kuo A."/>
            <person name="Krutzmann J."/>
            <person name="Morin E."/>
            <person name="Arend M."/>
            <person name="Barry K.W."/>
            <person name="Binder M."/>
            <person name="Choi C."/>
            <person name="Clum A."/>
            <person name="Copeland A."/>
            <person name="Grisel N."/>
            <person name="Haridas S."/>
            <person name="Kipfer T."/>
            <person name="LaButti K."/>
            <person name="Lindquist E."/>
            <person name="Lipzen A."/>
            <person name="Maire R."/>
            <person name="Meier B."/>
            <person name="Mihaltcheva S."/>
            <person name="Molinier V."/>
            <person name="Murat C."/>
            <person name="Poggeler S."/>
            <person name="Quandt C.A."/>
            <person name="Sperisen C."/>
            <person name="Tritt A."/>
            <person name="Tisserant E."/>
            <person name="Crous P.W."/>
            <person name="Henrissat B."/>
            <person name="Nehls U."/>
            <person name="Egli S."/>
            <person name="Spatafora J.W."/>
            <person name="Grigoriev I.V."/>
            <person name="Martin F.M."/>
        </authorList>
    </citation>
    <scope>NUCLEOTIDE SEQUENCE [LARGE SCALE GENOMIC DNA]</scope>
    <source>
        <strain evidence="1 2">1.58</strain>
    </source>
</reference>
<evidence type="ECO:0000313" key="1">
    <source>
        <dbReference type="EMBL" id="OCK87287.1"/>
    </source>
</evidence>
<dbReference type="Proteomes" id="UP000250078">
    <property type="component" value="Unassembled WGS sequence"/>
</dbReference>
<gene>
    <name evidence="1" type="ORF">K441DRAFT_670985</name>
</gene>
<organism evidence="1 2">
    <name type="scientific">Cenococcum geophilum 1.58</name>
    <dbReference type="NCBI Taxonomy" id="794803"/>
    <lineage>
        <taxon>Eukaryota</taxon>
        <taxon>Fungi</taxon>
        <taxon>Dikarya</taxon>
        <taxon>Ascomycota</taxon>
        <taxon>Pezizomycotina</taxon>
        <taxon>Dothideomycetes</taxon>
        <taxon>Pleosporomycetidae</taxon>
        <taxon>Gloniales</taxon>
        <taxon>Gloniaceae</taxon>
        <taxon>Cenococcum</taxon>
    </lineage>
</organism>